<gene>
    <name evidence="3" type="ORF">SAMN05444008_11069</name>
</gene>
<accession>A0A1M5D451</accession>
<keyword evidence="1" id="KW-0802">TPR repeat</keyword>
<evidence type="ECO:0000313" key="4">
    <source>
        <dbReference type="Proteomes" id="UP000184368"/>
    </source>
</evidence>
<dbReference type="AlphaFoldDB" id="A0A1M5D451"/>
<dbReference type="EMBL" id="FQUO01000010">
    <property type="protein sequence ID" value="SHF61758.1"/>
    <property type="molecule type" value="Genomic_DNA"/>
</dbReference>
<dbReference type="InterPro" id="IPR019734">
    <property type="entry name" value="TPR_rpt"/>
</dbReference>
<dbReference type="RefSeq" id="WP_245798373.1">
    <property type="nucleotide sequence ID" value="NZ_FQUO01000010.1"/>
</dbReference>
<dbReference type="SMART" id="SM00028">
    <property type="entry name" value="TPR"/>
    <property type="match status" value="2"/>
</dbReference>
<dbReference type="Proteomes" id="UP000184368">
    <property type="component" value="Unassembled WGS sequence"/>
</dbReference>
<proteinExistence type="predicted"/>
<dbReference type="PROSITE" id="PS50005">
    <property type="entry name" value="TPR"/>
    <property type="match status" value="1"/>
</dbReference>
<dbReference type="Pfam" id="PF14559">
    <property type="entry name" value="TPR_19"/>
    <property type="match status" value="1"/>
</dbReference>
<dbReference type="InterPro" id="IPR011990">
    <property type="entry name" value="TPR-like_helical_dom_sf"/>
</dbReference>
<protein>
    <submittedName>
        <fullName evidence="3">Tetratricopeptide repeat-containing protein</fullName>
    </submittedName>
</protein>
<organism evidence="3 4">
    <name type="scientific">Cnuella takakiae</name>
    <dbReference type="NCBI Taxonomy" id="1302690"/>
    <lineage>
        <taxon>Bacteria</taxon>
        <taxon>Pseudomonadati</taxon>
        <taxon>Bacteroidota</taxon>
        <taxon>Chitinophagia</taxon>
        <taxon>Chitinophagales</taxon>
        <taxon>Chitinophagaceae</taxon>
        <taxon>Cnuella</taxon>
    </lineage>
</organism>
<feature type="chain" id="PRO_5012522199" evidence="2">
    <location>
        <begin position="22"/>
        <end position="293"/>
    </location>
</feature>
<dbReference type="Gene3D" id="1.25.40.10">
    <property type="entry name" value="Tetratricopeptide repeat domain"/>
    <property type="match status" value="1"/>
</dbReference>
<dbReference type="STRING" id="1302690.BUE76_21130"/>
<name>A0A1M5D451_9BACT</name>
<dbReference type="SUPFAM" id="SSF48452">
    <property type="entry name" value="TPR-like"/>
    <property type="match status" value="1"/>
</dbReference>
<evidence type="ECO:0000256" key="2">
    <source>
        <dbReference type="SAM" id="SignalP"/>
    </source>
</evidence>
<feature type="repeat" description="TPR" evidence="1">
    <location>
        <begin position="211"/>
        <end position="244"/>
    </location>
</feature>
<evidence type="ECO:0000313" key="3">
    <source>
        <dbReference type="EMBL" id="SHF61758.1"/>
    </source>
</evidence>
<sequence>MNKSQWITAGAALLLTLGLYAATQDSIFGANKLSHEGHDHAAEAAAPAAAGGAAEALSTDTVLARARQTLSPDRAARIAMLEQSITRGDVQEQKIHLYHQLSRFWYDTGRVFEPYAFYKAEEARLENSENSLTFAAHLFLNNLRAEEDPALKQWKALQARDLFERSLKLNPANDSSEVGLGATLLYGGIGATPMEGIGRIRKVVERNANNVYAQLTLGHASLVSGQMDKAIERFQNVWKQDPKNLEAVLSLADVYERKGDKANAIVWYKQSLPLIPAPELKTEVAQRIAELSK</sequence>
<feature type="signal peptide" evidence="2">
    <location>
        <begin position="1"/>
        <end position="21"/>
    </location>
</feature>
<keyword evidence="4" id="KW-1185">Reference proteome</keyword>
<evidence type="ECO:0000256" key="1">
    <source>
        <dbReference type="PROSITE-ProRule" id="PRU00339"/>
    </source>
</evidence>
<keyword evidence="2" id="KW-0732">Signal</keyword>
<reference evidence="3 4" key="1">
    <citation type="submission" date="2016-11" db="EMBL/GenBank/DDBJ databases">
        <authorList>
            <person name="Jaros S."/>
            <person name="Januszkiewicz K."/>
            <person name="Wedrychowicz H."/>
        </authorList>
    </citation>
    <scope>NUCLEOTIDE SEQUENCE [LARGE SCALE GENOMIC DNA]</scope>
    <source>
        <strain evidence="3 4">DSM 26897</strain>
    </source>
</reference>